<dbReference type="AlphaFoldDB" id="A0A9P9JH48"/>
<dbReference type="GO" id="GO:0005634">
    <property type="term" value="C:nucleus"/>
    <property type="evidence" value="ECO:0007669"/>
    <property type="project" value="TreeGrafter"/>
</dbReference>
<name>A0A9P9JH48_9HYPO</name>
<protein>
    <recommendedName>
        <fullName evidence="2">Arb2 domain-containing protein</fullName>
    </recommendedName>
</protein>
<proteinExistence type="predicted"/>
<feature type="domain" description="Arb2" evidence="2">
    <location>
        <begin position="15"/>
        <end position="299"/>
    </location>
</feature>
<evidence type="ECO:0000313" key="3">
    <source>
        <dbReference type="EMBL" id="KAH7161276.1"/>
    </source>
</evidence>
<feature type="compositionally biased region" description="Acidic residues" evidence="1">
    <location>
        <begin position="409"/>
        <end position="427"/>
    </location>
</feature>
<dbReference type="InterPro" id="IPR048263">
    <property type="entry name" value="Arb2"/>
</dbReference>
<gene>
    <name evidence="3" type="ORF">EDB81DRAFT_924686</name>
</gene>
<dbReference type="Pfam" id="PF22749">
    <property type="entry name" value="Arb2"/>
    <property type="match status" value="1"/>
</dbReference>
<dbReference type="GO" id="GO:0031048">
    <property type="term" value="P:regulatory ncRNA-mediated heterochromatin formation"/>
    <property type="evidence" value="ECO:0007669"/>
    <property type="project" value="TreeGrafter"/>
</dbReference>
<dbReference type="InterPro" id="IPR053858">
    <property type="entry name" value="Arb2_dom"/>
</dbReference>
<keyword evidence="4" id="KW-1185">Reference proteome</keyword>
<dbReference type="PANTHER" id="PTHR21357:SF4">
    <property type="entry name" value="FAM172 FAMILY PROTEIN HOMOLOG CG10038"/>
    <property type="match status" value="1"/>
</dbReference>
<evidence type="ECO:0000313" key="4">
    <source>
        <dbReference type="Proteomes" id="UP000738349"/>
    </source>
</evidence>
<dbReference type="OrthoDB" id="421951at2759"/>
<dbReference type="Proteomes" id="UP000738349">
    <property type="component" value="Unassembled WGS sequence"/>
</dbReference>
<dbReference type="EMBL" id="JAGMUV010000004">
    <property type="protein sequence ID" value="KAH7161276.1"/>
    <property type="molecule type" value="Genomic_DNA"/>
</dbReference>
<feature type="compositionally biased region" description="Basic and acidic residues" evidence="1">
    <location>
        <begin position="388"/>
        <end position="408"/>
    </location>
</feature>
<evidence type="ECO:0000256" key="1">
    <source>
        <dbReference type="SAM" id="MobiDB-lite"/>
    </source>
</evidence>
<accession>A0A9P9JH48</accession>
<dbReference type="PANTHER" id="PTHR21357">
    <property type="entry name" value="FAM172 FAMILY PROTEIN HOMOLOG CG10038"/>
    <property type="match status" value="1"/>
</dbReference>
<feature type="region of interest" description="Disordered" evidence="1">
    <location>
        <begin position="372"/>
        <end position="450"/>
    </location>
</feature>
<sequence length="450" mass="50190">MFRRHWSGLPKDASFPSDLAGLGYFLNGDDEIRSIENPNCYYKFFHNRNARVNERQRFAFNGAMEDIIHERLEKQGLVKMTLPLGASPTQNHTPIFATADLALCSRVVVIFGEPTHDLGVLAGRVANGPGGLVKGSMNSIVPVLRQQVASPVDASPPGIVLANMGQRYWWPEGKRALTIEGSGDTPLPSLVHSGTRHVSPLNDIPGSESALRHVETIFRDILASVTASTTKIDIVAIGQSCEVVENFFDDQKNWDSWCGRLSSMILLGTVFDTVGLTNEGFKKFLAQRTRAYLISEEPLDTPLAPPQGNPSLMIDPLGCPCYSSSEPHYTELIAIRALRPALGYLQEVAMTTGFTNPPIEVIERPQIEFTDQDWQDLPDDNRPSITRIDPEEMKKQRAEARRWKRFEETGEAPDSDYEDDEDDDECDQAQRDNKSGGGADNTWKEDYEHR</sequence>
<organism evidence="3 4">
    <name type="scientific">Dactylonectria macrodidyma</name>
    <dbReference type="NCBI Taxonomy" id="307937"/>
    <lineage>
        <taxon>Eukaryota</taxon>
        <taxon>Fungi</taxon>
        <taxon>Dikarya</taxon>
        <taxon>Ascomycota</taxon>
        <taxon>Pezizomycotina</taxon>
        <taxon>Sordariomycetes</taxon>
        <taxon>Hypocreomycetidae</taxon>
        <taxon>Hypocreales</taxon>
        <taxon>Nectriaceae</taxon>
        <taxon>Dactylonectria</taxon>
    </lineage>
</organism>
<reference evidence="3" key="1">
    <citation type="journal article" date="2021" name="Nat. Commun.">
        <title>Genetic determinants of endophytism in the Arabidopsis root mycobiome.</title>
        <authorList>
            <person name="Mesny F."/>
            <person name="Miyauchi S."/>
            <person name="Thiergart T."/>
            <person name="Pickel B."/>
            <person name="Atanasova L."/>
            <person name="Karlsson M."/>
            <person name="Huettel B."/>
            <person name="Barry K.W."/>
            <person name="Haridas S."/>
            <person name="Chen C."/>
            <person name="Bauer D."/>
            <person name="Andreopoulos W."/>
            <person name="Pangilinan J."/>
            <person name="LaButti K."/>
            <person name="Riley R."/>
            <person name="Lipzen A."/>
            <person name="Clum A."/>
            <person name="Drula E."/>
            <person name="Henrissat B."/>
            <person name="Kohler A."/>
            <person name="Grigoriev I.V."/>
            <person name="Martin F.M."/>
            <person name="Hacquard S."/>
        </authorList>
    </citation>
    <scope>NUCLEOTIDE SEQUENCE</scope>
    <source>
        <strain evidence="3">MPI-CAGE-AT-0147</strain>
    </source>
</reference>
<evidence type="ECO:0000259" key="2">
    <source>
        <dbReference type="Pfam" id="PF22749"/>
    </source>
</evidence>
<comment type="caution">
    <text evidence="3">The sequence shown here is derived from an EMBL/GenBank/DDBJ whole genome shotgun (WGS) entry which is preliminary data.</text>
</comment>
<dbReference type="GO" id="GO:0035197">
    <property type="term" value="F:siRNA binding"/>
    <property type="evidence" value="ECO:0007669"/>
    <property type="project" value="TreeGrafter"/>
</dbReference>